<sequence length="111" mass="12365">MGIPFVREILLSRRTGEGGPQKRPPQALSGPGGLAAPREGVGGKESMKAVLIILKNGKLVRRERRFPDWKAYEAFLEALARGRWARTYRSGAYLEAKRQGLYLEVLGREEG</sequence>
<proteinExistence type="predicted"/>
<reference evidence="2 3" key="1">
    <citation type="journal article" date="2019" name="Extremophiles">
        <title>Biogeography of thermophiles and predominance of Thermus scotoductus in domestic water heaters.</title>
        <authorList>
            <person name="Wilpiszeski R.L."/>
            <person name="Zhang Z."/>
            <person name="House C.H."/>
        </authorList>
    </citation>
    <scope>NUCLEOTIDE SEQUENCE [LARGE SCALE GENOMIC DNA]</scope>
    <source>
        <strain evidence="2 3">32_S32</strain>
    </source>
</reference>
<evidence type="ECO:0000313" key="2">
    <source>
        <dbReference type="EMBL" id="RTH05695.1"/>
    </source>
</evidence>
<evidence type="ECO:0000256" key="1">
    <source>
        <dbReference type="SAM" id="MobiDB-lite"/>
    </source>
</evidence>
<dbReference type="Proteomes" id="UP000286910">
    <property type="component" value="Unassembled WGS sequence"/>
</dbReference>
<name>A0A430RE93_THESC</name>
<dbReference type="EMBL" id="PELR01000062">
    <property type="protein sequence ID" value="RTH05695.1"/>
    <property type="molecule type" value="Genomic_DNA"/>
</dbReference>
<dbReference type="AlphaFoldDB" id="A0A430RE93"/>
<feature type="region of interest" description="Disordered" evidence="1">
    <location>
        <begin position="13"/>
        <end position="42"/>
    </location>
</feature>
<organism evidence="2 3">
    <name type="scientific">Thermus scotoductus</name>
    <dbReference type="NCBI Taxonomy" id="37636"/>
    <lineage>
        <taxon>Bacteria</taxon>
        <taxon>Thermotogati</taxon>
        <taxon>Deinococcota</taxon>
        <taxon>Deinococci</taxon>
        <taxon>Thermales</taxon>
        <taxon>Thermaceae</taxon>
        <taxon>Thermus</taxon>
    </lineage>
</organism>
<gene>
    <name evidence="2" type="ORF">CSW45_02930</name>
</gene>
<protein>
    <submittedName>
        <fullName evidence="2">Uncharacterized protein</fullName>
    </submittedName>
</protein>
<evidence type="ECO:0000313" key="3">
    <source>
        <dbReference type="Proteomes" id="UP000286910"/>
    </source>
</evidence>
<accession>A0A430RE93</accession>
<comment type="caution">
    <text evidence="2">The sequence shown here is derived from an EMBL/GenBank/DDBJ whole genome shotgun (WGS) entry which is preliminary data.</text>
</comment>